<dbReference type="InterPro" id="IPR029058">
    <property type="entry name" value="AB_hydrolase_fold"/>
</dbReference>
<gene>
    <name evidence="1" type="ORF">WMO28_11055</name>
</gene>
<reference evidence="1 2" key="1">
    <citation type="submission" date="2024-03" db="EMBL/GenBank/DDBJ databases">
        <title>Human intestinal bacterial collection.</title>
        <authorList>
            <person name="Pauvert C."/>
            <person name="Hitch T.C.A."/>
            <person name="Clavel T."/>
        </authorList>
    </citation>
    <scope>NUCLEOTIDE SEQUENCE [LARGE SCALE GENOMIC DNA]</scope>
    <source>
        <strain evidence="1 2">CLA-JM-H16</strain>
    </source>
</reference>
<name>A0ABV1BI62_9FIRM</name>
<keyword evidence="2" id="KW-1185">Reference proteome</keyword>
<evidence type="ECO:0000313" key="2">
    <source>
        <dbReference type="Proteomes" id="UP001473063"/>
    </source>
</evidence>
<protein>
    <recommendedName>
        <fullName evidence="3">Dienelactone hydrolase domain-containing protein</fullName>
    </recommendedName>
</protein>
<proteinExistence type="predicted"/>
<sequence length="93" mass="10277">MQIKRIALGGINMTVIMFTPTYACVGTSDGIASYRSMENYISQIQQNGPNTKIEVFKGLSHGFGLGEGTVAEGWIDRAISFWEDNMNALDKRI</sequence>
<dbReference type="Proteomes" id="UP001473063">
    <property type="component" value="Unassembled WGS sequence"/>
</dbReference>
<comment type="caution">
    <text evidence="1">The sequence shown here is derived from an EMBL/GenBank/DDBJ whole genome shotgun (WGS) entry which is preliminary data.</text>
</comment>
<accession>A0ABV1BI62</accession>
<dbReference type="Gene3D" id="3.40.50.1820">
    <property type="entry name" value="alpha/beta hydrolase"/>
    <property type="match status" value="1"/>
</dbReference>
<organism evidence="1 2">
    <name type="scientific">Blautia aquisgranensis</name>
    <dbReference type="NCBI Taxonomy" id="3133153"/>
    <lineage>
        <taxon>Bacteria</taxon>
        <taxon>Bacillati</taxon>
        <taxon>Bacillota</taxon>
        <taxon>Clostridia</taxon>
        <taxon>Lachnospirales</taxon>
        <taxon>Lachnospiraceae</taxon>
        <taxon>Blautia</taxon>
    </lineage>
</organism>
<dbReference type="RefSeq" id="WP_349057021.1">
    <property type="nucleotide sequence ID" value="NZ_JBBMEJ010000013.1"/>
</dbReference>
<dbReference type="EMBL" id="JBBMEJ010000013">
    <property type="protein sequence ID" value="MEQ2371470.1"/>
    <property type="molecule type" value="Genomic_DNA"/>
</dbReference>
<dbReference type="SUPFAM" id="SSF53474">
    <property type="entry name" value="alpha/beta-Hydrolases"/>
    <property type="match status" value="1"/>
</dbReference>
<evidence type="ECO:0008006" key="3">
    <source>
        <dbReference type="Google" id="ProtNLM"/>
    </source>
</evidence>
<evidence type="ECO:0000313" key="1">
    <source>
        <dbReference type="EMBL" id="MEQ2371470.1"/>
    </source>
</evidence>